<dbReference type="Pfam" id="PF13556">
    <property type="entry name" value="HTH_30"/>
    <property type="match status" value="1"/>
</dbReference>
<sequence length="135" mass="14445">MRVSPDGRDAPGDAAPSTSLPITLDDEEIGAAWLAVVHHTDLGALTLLADVPEATARANPDVTAITTMSPEHRETLDAYCATGSLRQAADLLHLHHSTVSRRLEQIARTLDLDLTTQTGATRATLALTTWRLLDS</sequence>
<dbReference type="InterPro" id="IPR042070">
    <property type="entry name" value="PucR_C-HTH_sf"/>
</dbReference>
<dbReference type="AlphaFoldDB" id="A0A2S6GN59"/>
<gene>
    <name evidence="3" type="ORF">CLV40_10950</name>
</gene>
<organism evidence="3 4">
    <name type="scientific">Actinokineospora auranticolor</name>
    <dbReference type="NCBI Taxonomy" id="155976"/>
    <lineage>
        <taxon>Bacteria</taxon>
        <taxon>Bacillati</taxon>
        <taxon>Actinomycetota</taxon>
        <taxon>Actinomycetes</taxon>
        <taxon>Pseudonocardiales</taxon>
        <taxon>Pseudonocardiaceae</taxon>
        <taxon>Actinokineospora</taxon>
    </lineage>
</organism>
<dbReference type="SUPFAM" id="SSF46785">
    <property type="entry name" value="Winged helix' DNA-binding domain"/>
    <property type="match status" value="1"/>
</dbReference>
<protein>
    <submittedName>
        <fullName evidence="3">PucR-like helix-turn-helix protein</fullName>
    </submittedName>
</protein>
<reference evidence="3 4" key="1">
    <citation type="submission" date="2018-02" db="EMBL/GenBank/DDBJ databases">
        <title>Genomic Encyclopedia of Archaeal and Bacterial Type Strains, Phase II (KMG-II): from individual species to whole genera.</title>
        <authorList>
            <person name="Goeker M."/>
        </authorList>
    </citation>
    <scope>NUCLEOTIDE SEQUENCE [LARGE SCALE GENOMIC DNA]</scope>
    <source>
        <strain evidence="3 4">YU 961-1</strain>
    </source>
</reference>
<accession>A0A2S6GN59</accession>
<comment type="caution">
    <text evidence="3">The sequence shown here is derived from an EMBL/GenBank/DDBJ whole genome shotgun (WGS) entry which is preliminary data.</text>
</comment>
<feature type="region of interest" description="Disordered" evidence="1">
    <location>
        <begin position="1"/>
        <end position="21"/>
    </location>
</feature>
<dbReference type="EMBL" id="PTIX01000009">
    <property type="protein sequence ID" value="PPK66665.1"/>
    <property type="molecule type" value="Genomic_DNA"/>
</dbReference>
<keyword evidence="4" id="KW-1185">Reference proteome</keyword>
<evidence type="ECO:0000313" key="3">
    <source>
        <dbReference type="EMBL" id="PPK66665.1"/>
    </source>
</evidence>
<proteinExistence type="predicted"/>
<dbReference type="Proteomes" id="UP000239203">
    <property type="component" value="Unassembled WGS sequence"/>
</dbReference>
<evidence type="ECO:0000259" key="2">
    <source>
        <dbReference type="Pfam" id="PF13556"/>
    </source>
</evidence>
<dbReference type="InterPro" id="IPR025736">
    <property type="entry name" value="PucR_C-HTH_dom"/>
</dbReference>
<feature type="domain" description="PucR C-terminal helix-turn-helix" evidence="2">
    <location>
        <begin position="73"/>
        <end position="127"/>
    </location>
</feature>
<name>A0A2S6GN59_9PSEU</name>
<evidence type="ECO:0000313" key="4">
    <source>
        <dbReference type="Proteomes" id="UP000239203"/>
    </source>
</evidence>
<feature type="compositionally biased region" description="Basic and acidic residues" evidence="1">
    <location>
        <begin position="1"/>
        <end position="11"/>
    </location>
</feature>
<dbReference type="RefSeq" id="WP_245931349.1">
    <property type="nucleotide sequence ID" value="NZ_CP154825.1"/>
</dbReference>
<evidence type="ECO:0000256" key="1">
    <source>
        <dbReference type="SAM" id="MobiDB-lite"/>
    </source>
</evidence>
<dbReference type="InterPro" id="IPR036390">
    <property type="entry name" value="WH_DNA-bd_sf"/>
</dbReference>
<dbReference type="Gene3D" id="1.10.10.2840">
    <property type="entry name" value="PucR C-terminal helix-turn-helix domain"/>
    <property type="match status" value="1"/>
</dbReference>